<dbReference type="RefSeq" id="WP_386023832.1">
    <property type="nucleotide sequence ID" value="NZ_JBHUHX010000008.1"/>
</dbReference>
<dbReference type="Proteomes" id="UP001597337">
    <property type="component" value="Unassembled WGS sequence"/>
</dbReference>
<dbReference type="EMBL" id="JBHUHX010000008">
    <property type="protein sequence ID" value="MFD2111096.1"/>
    <property type="molecule type" value="Genomic_DNA"/>
</dbReference>
<dbReference type="CDD" id="cd00077">
    <property type="entry name" value="HDc"/>
    <property type="match status" value="1"/>
</dbReference>
<keyword evidence="6" id="KW-0479">Metal-binding</keyword>
<evidence type="ECO:0000256" key="5">
    <source>
        <dbReference type="ARBA" id="ARBA00012964"/>
    </source>
</evidence>
<reference evidence="10" key="1">
    <citation type="journal article" date="2019" name="Int. J. Syst. Evol. Microbiol.">
        <title>The Global Catalogue of Microorganisms (GCM) 10K type strain sequencing project: providing services to taxonomists for standard genome sequencing and annotation.</title>
        <authorList>
            <consortium name="The Broad Institute Genomics Platform"/>
            <consortium name="The Broad Institute Genome Sequencing Center for Infectious Disease"/>
            <person name="Wu L."/>
            <person name="Ma J."/>
        </authorList>
    </citation>
    <scope>NUCLEOTIDE SEQUENCE [LARGE SCALE GENOMIC DNA]</scope>
    <source>
        <strain evidence="10">KACC 12597</strain>
    </source>
</reference>
<comment type="caution">
    <text evidence="9">The sequence shown here is derived from an EMBL/GenBank/DDBJ whole genome shotgun (WGS) entry which is preliminary data.</text>
</comment>
<dbReference type="InterPro" id="IPR006674">
    <property type="entry name" value="HD_domain"/>
</dbReference>
<dbReference type="PANTHER" id="PTHR11845:SF13">
    <property type="entry name" value="5'-DEOXYNUCLEOTIDASE HDDC2"/>
    <property type="match status" value="1"/>
</dbReference>
<name>A0ABW4Y4K0_9GAMM</name>
<organism evidence="9 10">
    <name type="scientific">Thiorhodococcus fuscus</name>
    <dbReference type="NCBI Taxonomy" id="527200"/>
    <lineage>
        <taxon>Bacteria</taxon>
        <taxon>Pseudomonadati</taxon>
        <taxon>Pseudomonadota</taxon>
        <taxon>Gammaproteobacteria</taxon>
        <taxon>Chromatiales</taxon>
        <taxon>Chromatiaceae</taxon>
        <taxon>Thiorhodococcus</taxon>
    </lineage>
</organism>
<evidence type="ECO:0000256" key="7">
    <source>
        <dbReference type="ARBA" id="ARBA00022801"/>
    </source>
</evidence>
<proteinExistence type="predicted"/>
<accession>A0ABW4Y4K0</accession>
<gene>
    <name evidence="9" type="ORF">ACFSJC_04470</name>
</gene>
<dbReference type="InterPro" id="IPR003607">
    <property type="entry name" value="HD/PDEase_dom"/>
</dbReference>
<sequence length="165" mass="18551">MIDLEGRLVFIQEAEKLKSVLRTSYTSTGRRESTAEHTWRLCLLAMTLQDILGPLDFDRVLKLCVIHDLGEALNGDVPAVLQQASASKSDQERQDLVKLLATLPAALQEEFLSLWEDYEYARTREARIVKALDKIETIIQHNQGVTSRVIICRDGAILCSVPARC</sequence>
<dbReference type="EC" id="3.1.3.89" evidence="5"/>
<keyword evidence="10" id="KW-1185">Reference proteome</keyword>
<evidence type="ECO:0000259" key="8">
    <source>
        <dbReference type="PROSITE" id="PS51831"/>
    </source>
</evidence>
<evidence type="ECO:0000256" key="3">
    <source>
        <dbReference type="ARBA" id="ARBA00001941"/>
    </source>
</evidence>
<evidence type="ECO:0000256" key="1">
    <source>
        <dbReference type="ARBA" id="ARBA00001638"/>
    </source>
</evidence>
<feature type="domain" description="HD" evidence="8">
    <location>
        <begin position="34"/>
        <end position="138"/>
    </location>
</feature>
<dbReference type="PANTHER" id="PTHR11845">
    <property type="entry name" value="5'-DEOXYNUCLEOTIDASE HDDC2"/>
    <property type="match status" value="1"/>
</dbReference>
<comment type="cofactor">
    <cofactor evidence="3">
        <name>Co(2+)</name>
        <dbReference type="ChEBI" id="CHEBI:48828"/>
    </cofactor>
</comment>
<evidence type="ECO:0000256" key="6">
    <source>
        <dbReference type="ARBA" id="ARBA00022723"/>
    </source>
</evidence>
<comment type="subunit">
    <text evidence="4">Homodimer.</text>
</comment>
<dbReference type="Gene3D" id="1.10.3210.10">
    <property type="entry name" value="Hypothetical protein af1432"/>
    <property type="match status" value="1"/>
</dbReference>
<protein>
    <recommendedName>
        <fullName evidence="5">5'-deoxynucleotidase</fullName>
        <ecNumber evidence="5">3.1.3.89</ecNumber>
    </recommendedName>
</protein>
<evidence type="ECO:0000313" key="9">
    <source>
        <dbReference type="EMBL" id="MFD2111096.1"/>
    </source>
</evidence>
<dbReference type="GO" id="GO:0016787">
    <property type="term" value="F:hydrolase activity"/>
    <property type="evidence" value="ECO:0007669"/>
    <property type="project" value="UniProtKB-KW"/>
</dbReference>
<dbReference type="InterPro" id="IPR039356">
    <property type="entry name" value="YfbR/HDDC2"/>
</dbReference>
<evidence type="ECO:0000313" key="10">
    <source>
        <dbReference type="Proteomes" id="UP001597337"/>
    </source>
</evidence>
<dbReference type="PROSITE" id="PS51831">
    <property type="entry name" value="HD"/>
    <property type="match status" value="1"/>
</dbReference>
<dbReference type="Pfam" id="PF13023">
    <property type="entry name" value="HD_3"/>
    <property type="match status" value="1"/>
</dbReference>
<evidence type="ECO:0000256" key="2">
    <source>
        <dbReference type="ARBA" id="ARBA00001936"/>
    </source>
</evidence>
<keyword evidence="7 9" id="KW-0378">Hydrolase</keyword>
<evidence type="ECO:0000256" key="4">
    <source>
        <dbReference type="ARBA" id="ARBA00011738"/>
    </source>
</evidence>
<comment type="catalytic activity">
    <reaction evidence="1">
        <text>a 2'-deoxyribonucleoside 5'-phosphate + H2O = a 2'-deoxyribonucleoside + phosphate</text>
        <dbReference type="Rhea" id="RHEA:36167"/>
        <dbReference type="ChEBI" id="CHEBI:15377"/>
        <dbReference type="ChEBI" id="CHEBI:18274"/>
        <dbReference type="ChEBI" id="CHEBI:43474"/>
        <dbReference type="ChEBI" id="CHEBI:65317"/>
        <dbReference type="EC" id="3.1.3.89"/>
    </reaction>
</comment>
<comment type="cofactor">
    <cofactor evidence="2">
        <name>Mn(2+)</name>
        <dbReference type="ChEBI" id="CHEBI:29035"/>
    </cofactor>
</comment>
<dbReference type="SUPFAM" id="SSF109604">
    <property type="entry name" value="HD-domain/PDEase-like"/>
    <property type="match status" value="1"/>
</dbReference>